<gene>
    <name evidence="4" type="ORF">BJX67DRAFT_77461</name>
</gene>
<feature type="domain" description="Maltose/galactoside acetyltransferase" evidence="3">
    <location>
        <begin position="27"/>
        <end position="87"/>
    </location>
</feature>
<dbReference type="Gene3D" id="2.160.10.10">
    <property type="entry name" value="Hexapeptide repeat proteins"/>
    <property type="match status" value="1"/>
</dbReference>
<accession>A0ABR4LTH8</accession>
<name>A0ABR4LTH8_9EURO</name>
<dbReference type="GeneID" id="98150504"/>
<protein>
    <submittedName>
        <fullName evidence="4">Maltose acetyltransferase-domain-containing protein</fullName>
    </submittedName>
</protein>
<sequence length="114" mass="12909">MLPKSEKDRHAIEKAARLRGTCWGEEYERMISGMLYSPLAPELIQGREKARRLIAEFNAPPRPDIPFSKTVANREATLQQLFGHADDGVYIEAPLFIDYGCNTSVGKSFYANFK</sequence>
<reference evidence="4 5" key="1">
    <citation type="submission" date="2024-07" db="EMBL/GenBank/DDBJ databases">
        <title>Section-level genome sequencing and comparative genomics of Aspergillus sections Usti and Cavernicolus.</title>
        <authorList>
            <consortium name="Lawrence Berkeley National Laboratory"/>
            <person name="Nybo J.L."/>
            <person name="Vesth T.C."/>
            <person name="Theobald S."/>
            <person name="Frisvad J.C."/>
            <person name="Larsen T.O."/>
            <person name="Kjaerboelling I."/>
            <person name="Rothschild-Mancinelli K."/>
            <person name="Lyhne E.K."/>
            <person name="Kogle M.E."/>
            <person name="Barry K."/>
            <person name="Clum A."/>
            <person name="Na H."/>
            <person name="Ledsgaard L."/>
            <person name="Lin J."/>
            <person name="Lipzen A."/>
            <person name="Kuo A."/>
            <person name="Riley R."/>
            <person name="Mondo S."/>
            <person name="Labutti K."/>
            <person name="Haridas S."/>
            <person name="Pangalinan J."/>
            <person name="Salamov A.A."/>
            <person name="Simmons B.A."/>
            <person name="Magnuson J.K."/>
            <person name="Chen J."/>
            <person name="Drula E."/>
            <person name="Henrissat B."/>
            <person name="Wiebenga A."/>
            <person name="Lubbers R.J."/>
            <person name="Gomes A.C."/>
            <person name="Macurrencykelacurrency M.R."/>
            <person name="Stajich J."/>
            <person name="Grigoriev I.V."/>
            <person name="Mortensen U.H."/>
            <person name="De Vries R.P."/>
            <person name="Baker S.E."/>
            <person name="Andersen M.R."/>
        </authorList>
    </citation>
    <scope>NUCLEOTIDE SEQUENCE [LARGE SCALE GENOMIC DNA]</scope>
    <source>
        <strain evidence="4 5">CBS 449.75</strain>
    </source>
</reference>
<evidence type="ECO:0000256" key="1">
    <source>
        <dbReference type="ARBA" id="ARBA00007274"/>
    </source>
</evidence>
<dbReference type="Pfam" id="PF12464">
    <property type="entry name" value="Mac"/>
    <property type="match status" value="1"/>
</dbReference>
<dbReference type="InterPro" id="IPR051159">
    <property type="entry name" value="Hexapeptide_acetyltransf"/>
</dbReference>
<organism evidence="4 5">
    <name type="scientific">Aspergillus lucknowensis</name>
    <dbReference type="NCBI Taxonomy" id="176173"/>
    <lineage>
        <taxon>Eukaryota</taxon>
        <taxon>Fungi</taxon>
        <taxon>Dikarya</taxon>
        <taxon>Ascomycota</taxon>
        <taxon>Pezizomycotina</taxon>
        <taxon>Eurotiomycetes</taxon>
        <taxon>Eurotiomycetidae</taxon>
        <taxon>Eurotiales</taxon>
        <taxon>Aspergillaceae</taxon>
        <taxon>Aspergillus</taxon>
        <taxon>Aspergillus subgen. Nidulantes</taxon>
    </lineage>
</organism>
<comment type="similarity">
    <text evidence="1">Belongs to the transferase hexapeptide repeat family.</text>
</comment>
<dbReference type="SUPFAM" id="SSF51161">
    <property type="entry name" value="Trimeric LpxA-like enzymes"/>
    <property type="match status" value="1"/>
</dbReference>
<dbReference type="InterPro" id="IPR024688">
    <property type="entry name" value="Mac_dom"/>
</dbReference>
<proteinExistence type="inferred from homology"/>
<keyword evidence="5" id="KW-1185">Reference proteome</keyword>
<evidence type="ECO:0000313" key="5">
    <source>
        <dbReference type="Proteomes" id="UP001610432"/>
    </source>
</evidence>
<comment type="caution">
    <text evidence="4">The sequence shown here is derived from an EMBL/GenBank/DDBJ whole genome shotgun (WGS) entry which is preliminary data.</text>
</comment>
<dbReference type="PANTHER" id="PTHR23416">
    <property type="entry name" value="SIALIC ACID SYNTHASE-RELATED"/>
    <property type="match status" value="1"/>
</dbReference>
<evidence type="ECO:0000313" key="4">
    <source>
        <dbReference type="EMBL" id="KAL2867791.1"/>
    </source>
</evidence>
<dbReference type="PANTHER" id="PTHR23416:SF77">
    <property type="entry name" value="O-ACETYLTRANSFERASE, PUTATIVE (AFU_ORTHOLOGUE AFUA_3G03380)-RELATED"/>
    <property type="match status" value="1"/>
</dbReference>
<dbReference type="RefSeq" id="XP_070886770.1">
    <property type="nucleotide sequence ID" value="XM_071035432.1"/>
</dbReference>
<keyword evidence="2" id="KW-0808">Transferase</keyword>
<evidence type="ECO:0000259" key="3">
    <source>
        <dbReference type="SMART" id="SM01266"/>
    </source>
</evidence>
<dbReference type="InterPro" id="IPR011004">
    <property type="entry name" value="Trimer_LpxA-like_sf"/>
</dbReference>
<evidence type="ECO:0000256" key="2">
    <source>
        <dbReference type="ARBA" id="ARBA00022679"/>
    </source>
</evidence>
<dbReference type="SMART" id="SM01266">
    <property type="entry name" value="Mac"/>
    <property type="match status" value="1"/>
</dbReference>
<dbReference type="Proteomes" id="UP001610432">
    <property type="component" value="Unassembled WGS sequence"/>
</dbReference>
<dbReference type="EMBL" id="JBFXLQ010000017">
    <property type="protein sequence ID" value="KAL2867791.1"/>
    <property type="molecule type" value="Genomic_DNA"/>
</dbReference>